<evidence type="ECO:0000313" key="2">
    <source>
        <dbReference type="Proteomes" id="UP000243052"/>
    </source>
</evidence>
<dbReference type="AlphaFoldDB" id="A0A120K2D1"/>
<accession>A0A120K2D1</accession>
<dbReference type="GeneID" id="28724413"/>
<gene>
    <name evidence="1" type="ORF">AW171_hschr53070</name>
</gene>
<proteinExistence type="predicted"/>
<dbReference type="OrthoDB" id="4065285at2759"/>
<evidence type="ECO:0000313" key="1">
    <source>
        <dbReference type="EMBL" id="AMD21137.1"/>
    </source>
</evidence>
<organism evidence="1 2">
    <name type="scientific">Eremothecium sinecaudum</name>
    <dbReference type="NCBI Taxonomy" id="45286"/>
    <lineage>
        <taxon>Eukaryota</taxon>
        <taxon>Fungi</taxon>
        <taxon>Dikarya</taxon>
        <taxon>Ascomycota</taxon>
        <taxon>Saccharomycotina</taxon>
        <taxon>Saccharomycetes</taxon>
        <taxon>Saccharomycetales</taxon>
        <taxon>Saccharomycetaceae</taxon>
        <taxon>Eremothecium</taxon>
    </lineage>
</organism>
<dbReference type="STRING" id="45286.A0A120K2D1"/>
<name>A0A120K2D1_9SACH</name>
<dbReference type="Proteomes" id="UP000243052">
    <property type="component" value="Chromosome v"/>
</dbReference>
<protein>
    <submittedName>
        <fullName evidence="1">HEL144Wp</fullName>
    </submittedName>
</protein>
<reference evidence="1 2" key="1">
    <citation type="submission" date="2016-01" db="EMBL/GenBank/DDBJ databases">
        <title>Genome sequence of the yeast Holleya sinecauda.</title>
        <authorList>
            <person name="Dietrich F.S."/>
        </authorList>
    </citation>
    <scope>NUCLEOTIDE SEQUENCE [LARGE SCALE GENOMIC DNA]</scope>
    <source>
        <strain evidence="1 2">ATCC 58844</strain>
    </source>
</reference>
<keyword evidence="2" id="KW-1185">Reference proteome</keyword>
<dbReference type="EMBL" id="CP014245">
    <property type="protein sequence ID" value="AMD21137.1"/>
    <property type="molecule type" value="Genomic_DNA"/>
</dbReference>
<sequence length="571" mass="63115">MASRSPQTNQRSVYEAGQKYRFPISSLIAPRASCGYEPPIQNVTPAAANVYAKRYSDISNFIDNESVSDASTTSSHFYSFANISDNTTKVKHRNSKSSYVSNSDGEDCGQPVGISKTGSIGYKRSLDLGIILEDIGDSSGKSNAQELNKRNLSLLLDRSSCMTVKRNASLKYSSSSSISIPNRSTNLKRSNAVRCKGGLLQFFTQCSIRTRKRLKRWKLAIRKKLFKFRKITPNKKSRGHAITTSHLQRANGYVSNISRSLSVRSGLGNIPNLAHLSRSSSQLLTTDSSSYRRANSLRRSPSSIKRAATVLRSSPSLFGASLVSKESTGVSIETENSTARSSQMVRSQVSTSLNSLLRQPSIVVNNKVVPLSTYTAKSNYLPISERDEDQELNNDNYVINPSNQISTIREVSDTSESKYGSTVAAYDDECSIMSSHYHDASAVPPAQYDDDYDDDEESIIAYNNSIERAKEVWHQFLRKVIASRIKDRLQTLKFPAPVASNNNDTRELLDSIIKLLMDNDLLAVNKGEQEESSCITSRVDSSMSSNPMFALPAAIADVRRSLTMPVGLNYK</sequence>
<dbReference type="RefSeq" id="XP_017988133.1">
    <property type="nucleotide sequence ID" value="XM_018132586.1"/>
</dbReference>